<dbReference type="GO" id="GO:0003830">
    <property type="term" value="F:beta-1,4-mannosylglycoprotein 4-beta-N-acetylglucosaminyltransferase activity"/>
    <property type="evidence" value="ECO:0007669"/>
    <property type="project" value="InterPro"/>
</dbReference>
<evidence type="ECO:0000313" key="3">
    <source>
        <dbReference type="Proteomes" id="UP001378592"/>
    </source>
</evidence>
<comment type="caution">
    <text evidence="2">The sequence shown here is derived from an EMBL/GenBank/DDBJ whole genome shotgun (WGS) entry which is preliminary data.</text>
</comment>
<proteinExistence type="predicted"/>
<dbReference type="GO" id="GO:0016020">
    <property type="term" value="C:membrane"/>
    <property type="evidence" value="ECO:0007669"/>
    <property type="project" value="InterPro"/>
</dbReference>
<dbReference type="InterPro" id="IPR006813">
    <property type="entry name" value="Glyco_trans_17"/>
</dbReference>
<organism evidence="2 3">
    <name type="scientific">Gryllus longicercus</name>
    <dbReference type="NCBI Taxonomy" id="2509291"/>
    <lineage>
        <taxon>Eukaryota</taxon>
        <taxon>Metazoa</taxon>
        <taxon>Ecdysozoa</taxon>
        <taxon>Arthropoda</taxon>
        <taxon>Hexapoda</taxon>
        <taxon>Insecta</taxon>
        <taxon>Pterygota</taxon>
        <taxon>Neoptera</taxon>
        <taxon>Polyneoptera</taxon>
        <taxon>Orthoptera</taxon>
        <taxon>Ensifera</taxon>
        <taxon>Gryllidea</taxon>
        <taxon>Grylloidea</taxon>
        <taxon>Gryllidae</taxon>
        <taxon>Gryllinae</taxon>
        <taxon>Gryllus</taxon>
    </lineage>
</organism>
<accession>A0AAN9VJA9</accession>
<dbReference type="PANTHER" id="PTHR12224:SF0">
    <property type="entry name" value="BETA-1,4-MANNOSYL-GLYCOPROTEIN 4-BETA-N-ACETYLGLUCOSAMINYLTRANSFERASE"/>
    <property type="match status" value="1"/>
</dbReference>
<dbReference type="GO" id="GO:0006044">
    <property type="term" value="P:N-acetylglucosamine metabolic process"/>
    <property type="evidence" value="ECO:0007669"/>
    <property type="project" value="TreeGrafter"/>
</dbReference>
<evidence type="ECO:0000313" key="2">
    <source>
        <dbReference type="EMBL" id="KAK7863647.1"/>
    </source>
</evidence>
<feature type="transmembrane region" description="Helical" evidence="1">
    <location>
        <begin position="9"/>
        <end position="29"/>
    </location>
</feature>
<protein>
    <recommendedName>
        <fullName evidence="4">Beta-1,4-mannosyl-glycoprotein 4-beta-N-acetylglucosaminyltransferase</fullName>
    </recommendedName>
</protein>
<dbReference type="AlphaFoldDB" id="A0AAN9VJA9"/>
<keyword evidence="3" id="KW-1185">Reference proteome</keyword>
<keyword evidence="1" id="KW-1133">Transmembrane helix</keyword>
<name>A0AAN9VJA9_9ORTH</name>
<dbReference type="Pfam" id="PF04724">
    <property type="entry name" value="Glyco_transf_17"/>
    <property type="match status" value="1"/>
</dbReference>
<keyword evidence="1" id="KW-0812">Transmembrane</keyword>
<sequence length="438" mass="51210">MYYKLDYKLLILWMLLLIQVLLVIFYFVMAPSSFEQLTTEADPDNGKNLHPVKFIVTETGKYSSQKKNIPRYRTEVQSITLETSEVGHFVTLNGTVCFILGTDVEYMKRLKGFALKCECKQGWHGRDCGQPEVVWRAYIASQQKISPKKRKKPRRLIHAFSIINLEITLVEIKIRELSDVVDLFIVCESNYTETGEEKSLYFQNKLRKGFLHDIQHKILYVPVQIYKNNEAHLQTMKKELWLRGKRAINNLRDDDMLVLMDTHEIPNTKALLFFKLYDSWPQPVGFRLRWSVYGFFWQHPKKTITAPGAWSVQLMEDDYHSDLSKIPTGDEALSFGLVIGDLNHYGGWYCSWCFHPQDVVLALQGSKGNPVKWNKVDKKIDANSIEEHIGSGLWLDSTTMLVRKYQYGDPYYAPQYVLNNSWKYDFLLTNFYARNDYN</sequence>
<keyword evidence="1" id="KW-0472">Membrane</keyword>
<gene>
    <name evidence="2" type="ORF">R5R35_006181</name>
</gene>
<evidence type="ECO:0008006" key="4">
    <source>
        <dbReference type="Google" id="ProtNLM"/>
    </source>
</evidence>
<dbReference type="EMBL" id="JAZDUA010000224">
    <property type="protein sequence ID" value="KAK7863647.1"/>
    <property type="molecule type" value="Genomic_DNA"/>
</dbReference>
<reference evidence="2 3" key="1">
    <citation type="submission" date="2024-03" db="EMBL/GenBank/DDBJ databases">
        <title>The genome assembly and annotation of the cricket Gryllus longicercus Weissman &amp; Gray.</title>
        <authorList>
            <person name="Szrajer S."/>
            <person name="Gray D."/>
            <person name="Ylla G."/>
        </authorList>
    </citation>
    <scope>NUCLEOTIDE SEQUENCE [LARGE SCALE GENOMIC DNA]</scope>
    <source>
        <strain evidence="2">DAG 2021-001</strain>
        <tissue evidence="2">Whole body minus gut</tissue>
    </source>
</reference>
<evidence type="ECO:0000256" key="1">
    <source>
        <dbReference type="SAM" id="Phobius"/>
    </source>
</evidence>
<dbReference type="Proteomes" id="UP001378592">
    <property type="component" value="Unassembled WGS sequence"/>
</dbReference>
<dbReference type="PANTHER" id="PTHR12224">
    <property type="entry name" value="BETA-1,4-MANNOSYL-GLYCOPROTEIN BETA-1,4-N-ACETYLGLUCOSAMINYL-TRANSFERASE"/>
    <property type="match status" value="1"/>
</dbReference>